<dbReference type="EMBL" id="JAGPNK010000010">
    <property type="protein sequence ID" value="KAH7312754.1"/>
    <property type="molecule type" value="Genomic_DNA"/>
</dbReference>
<gene>
    <name evidence="2" type="ORF">B0I35DRAFT_411426</name>
</gene>
<evidence type="ECO:0000313" key="2">
    <source>
        <dbReference type="EMBL" id="KAH7312754.1"/>
    </source>
</evidence>
<evidence type="ECO:0000256" key="1">
    <source>
        <dbReference type="SAM" id="MobiDB-lite"/>
    </source>
</evidence>
<feature type="region of interest" description="Disordered" evidence="1">
    <location>
        <begin position="139"/>
        <end position="181"/>
    </location>
</feature>
<feature type="compositionally biased region" description="Acidic residues" evidence="1">
    <location>
        <begin position="163"/>
        <end position="172"/>
    </location>
</feature>
<name>A0A8K0WQL4_9HYPO</name>
<feature type="compositionally biased region" description="Acidic residues" evidence="1">
    <location>
        <begin position="61"/>
        <end position="72"/>
    </location>
</feature>
<organism evidence="2 3">
    <name type="scientific">Stachybotrys elegans</name>
    <dbReference type="NCBI Taxonomy" id="80388"/>
    <lineage>
        <taxon>Eukaryota</taxon>
        <taxon>Fungi</taxon>
        <taxon>Dikarya</taxon>
        <taxon>Ascomycota</taxon>
        <taxon>Pezizomycotina</taxon>
        <taxon>Sordariomycetes</taxon>
        <taxon>Hypocreomycetidae</taxon>
        <taxon>Hypocreales</taxon>
        <taxon>Stachybotryaceae</taxon>
        <taxon>Stachybotrys</taxon>
    </lineage>
</organism>
<accession>A0A8K0WQL4</accession>
<feature type="region of interest" description="Disordered" evidence="1">
    <location>
        <begin position="1"/>
        <end position="124"/>
    </location>
</feature>
<evidence type="ECO:0000313" key="3">
    <source>
        <dbReference type="Proteomes" id="UP000813444"/>
    </source>
</evidence>
<dbReference type="AlphaFoldDB" id="A0A8K0WQL4"/>
<feature type="compositionally biased region" description="Polar residues" evidence="1">
    <location>
        <begin position="1"/>
        <end position="13"/>
    </location>
</feature>
<reference evidence="2" key="1">
    <citation type="journal article" date="2021" name="Nat. Commun.">
        <title>Genetic determinants of endophytism in the Arabidopsis root mycobiome.</title>
        <authorList>
            <person name="Mesny F."/>
            <person name="Miyauchi S."/>
            <person name="Thiergart T."/>
            <person name="Pickel B."/>
            <person name="Atanasova L."/>
            <person name="Karlsson M."/>
            <person name="Huettel B."/>
            <person name="Barry K.W."/>
            <person name="Haridas S."/>
            <person name="Chen C."/>
            <person name="Bauer D."/>
            <person name="Andreopoulos W."/>
            <person name="Pangilinan J."/>
            <person name="LaButti K."/>
            <person name="Riley R."/>
            <person name="Lipzen A."/>
            <person name="Clum A."/>
            <person name="Drula E."/>
            <person name="Henrissat B."/>
            <person name="Kohler A."/>
            <person name="Grigoriev I.V."/>
            <person name="Martin F.M."/>
            <person name="Hacquard S."/>
        </authorList>
    </citation>
    <scope>NUCLEOTIDE SEQUENCE</scope>
    <source>
        <strain evidence="2">MPI-CAGE-CH-0235</strain>
    </source>
</reference>
<sequence length="181" mass="20033">MHQKGNQSAQASSGLHHDDDDDDGVDPFADAEHDLDDDDDGTPGRGSWWRGMLNRNRAEGNDSEGDDDDEFGDFAMAEDDKSDKSTDDGEKVVLKPLAVNPAKESTRTLSGLWPFGSKYGDGEKTSYQDQEVVKDVFHEKQERDPSLQHAVEVREAKSRTSIEDPDDDDEYGAELMAGTRP</sequence>
<comment type="caution">
    <text evidence="2">The sequence shown here is derived from an EMBL/GenBank/DDBJ whole genome shotgun (WGS) entry which is preliminary data.</text>
</comment>
<dbReference type="OrthoDB" id="5153949at2759"/>
<proteinExistence type="predicted"/>
<feature type="compositionally biased region" description="Basic and acidic residues" evidence="1">
    <location>
        <begin position="139"/>
        <end position="162"/>
    </location>
</feature>
<dbReference type="Proteomes" id="UP000813444">
    <property type="component" value="Unassembled WGS sequence"/>
</dbReference>
<keyword evidence="3" id="KW-1185">Reference proteome</keyword>
<protein>
    <submittedName>
        <fullName evidence="2">Uncharacterized protein</fullName>
    </submittedName>
</protein>
<feature type="compositionally biased region" description="Basic and acidic residues" evidence="1">
    <location>
        <begin position="78"/>
        <end position="93"/>
    </location>
</feature>